<dbReference type="AlphaFoldDB" id="A0A1E2SHW3"/>
<accession>A0A1E2SHW3</accession>
<dbReference type="EMBL" id="LNZG01000048">
    <property type="protein sequence ID" value="ODA89349.1"/>
    <property type="molecule type" value="Genomic_DNA"/>
</dbReference>
<evidence type="ECO:0000313" key="3">
    <source>
        <dbReference type="Proteomes" id="UP000094426"/>
    </source>
</evidence>
<comment type="caution">
    <text evidence="2">The sequence shown here is derived from an EMBL/GenBank/DDBJ whole genome shotgun (WGS) entry which is preliminary data.</text>
</comment>
<reference evidence="3" key="1">
    <citation type="submission" date="2015-11" db="EMBL/GenBank/DDBJ databases">
        <authorList>
            <person name="Wang J."/>
            <person name="Wang L."/>
            <person name="Wang F."/>
            <person name="Cao G."/>
        </authorList>
    </citation>
    <scope>NUCLEOTIDE SEQUENCE [LARGE SCALE GENOMIC DNA]</scope>
    <source>
        <strain evidence="3">gdw1</strain>
    </source>
</reference>
<protein>
    <submittedName>
        <fullName evidence="2">Uncharacterized protein</fullName>
    </submittedName>
</protein>
<feature type="region of interest" description="Disordered" evidence="1">
    <location>
        <begin position="21"/>
        <end position="65"/>
    </location>
</feature>
<dbReference type="Proteomes" id="UP000094426">
    <property type="component" value="Unassembled WGS sequence"/>
</dbReference>
<proteinExistence type="predicted"/>
<organism evidence="2 3">
    <name type="scientific">Leifsonia xyli subsp. xyli</name>
    <dbReference type="NCBI Taxonomy" id="59736"/>
    <lineage>
        <taxon>Bacteria</taxon>
        <taxon>Bacillati</taxon>
        <taxon>Actinomycetota</taxon>
        <taxon>Actinomycetes</taxon>
        <taxon>Micrococcales</taxon>
        <taxon>Microbacteriaceae</taxon>
        <taxon>Leifsonia</taxon>
    </lineage>
</organism>
<gene>
    <name evidence="2" type="ORF">ATY41_06430</name>
</gene>
<name>A0A1E2SHW3_LEIXY</name>
<evidence type="ECO:0000313" key="2">
    <source>
        <dbReference type="EMBL" id="ODA89349.1"/>
    </source>
</evidence>
<evidence type="ECO:0000256" key="1">
    <source>
        <dbReference type="SAM" id="MobiDB-lite"/>
    </source>
</evidence>
<sequence>MLQMFGKIAHGFTLTKGTNSSQLKLTGLSGDRQGITPTHRDLGKSFRSGHSGRETMTHPPDTGSA</sequence>